<feature type="compositionally biased region" description="Low complexity" evidence="1">
    <location>
        <begin position="18"/>
        <end position="38"/>
    </location>
</feature>
<accession>A0ABN9UR98</accession>
<evidence type="ECO:0000313" key="3">
    <source>
        <dbReference type="Proteomes" id="UP001189429"/>
    </source>
</evidence>
<dbReference type="EMBL" id="CAUYUJ010016171">
    <property type="protein sequence ID" value="CAK0862543.1"/>
    <property type="molecule type" value="Genomic_DNA"/>
</dbReference>
<feature type="region of interest" description="Disordered" evidence="1">
    <location>
        <begin position="170"/>
        <end position="213"/>
    </location>
</feature>
<sequence>MPLGGARSLPALPGCGSADGAPEAGATPAAAARRSAASVPLLPSIGGGRGPGAEKRQRHWEQMATTDDATGWRPEMARAPLSRRCDIATNVFLRFGSATVRTDAPFRGARPAPERRSPVEVPVKRLDGTVDAKPVPSWRFHNVKYQAGHYDGAAAKGPLLNVAGPAAPLSRRSAASGRTAGSTARCGGPRTLPEPRAGGAEAEPGAPVAASPDAAVGDAASGIRLVWLPLGGGLADTQAGEVWRSGGYVGAEPLQVPQGVLHPWPWLDL</sequence>
<protein>
    <recommendedName>
        <fullName evidence="4">Phospholipase B-like</fullName>
    </recommendedName>
</protein>
<name>A0ABN9UR98_9DINO</name>
<evidence type="ECO:0008006" key="4">
    <source>
        <dbReference type="Google" id="ProtNLM"/>
    </source>
</evidence>
<proteinExistence type="predicted"/>
<feature type="compositionally biased region" description="Low complexity" evidence="1">
    <location>
        <begin position="194"/>
        <end position="213"/>
    </location>
</feature>
<organism evidence="2 3">
    <name type="scientific">Prorocentrum cordatum</name>
    <dbReference type="NCBI Taxonomy" id="2364126"/>
    <lineage>
        <taxon>Eukaryota</taxon>
        <taxon>Sar</taxon>
        <taxon>Alveolata</taxon>
        <taxon>Dinophyceae</taxon>
        <taxon>Prorocentrales</taxon>
        <taxon>Prorocentraceae</taxon>
        <taxon>Prorocentrum</taxon>
    </lineage>
</organism>
<evidence type="ECO:0000313" key="2">
    <source>
        <dbReference type="EMBL" id="CAK0862543.1"/>
    </source>
</evidence>
<keyword evidence="3" id="KW-1185">Reference proteome</keyword>
<dbReference type="Proteomes" id="UP001189429">
    <property type="component" value="Unassembled WGS sequence"/>
</dbReference>
<reference evidence="2" key="1">
    <citation type="submission" date="2023-10" db="EMBL/GenBank/DDBJ databases">
        <authorList>
            <person name="Chen Y."/>
            <person name="Shah S."/>
            <person name="Dougan E. K."/>
            <person name="Thang M."/>
            <person name="Chan C."/>
        </authorList>
    </citation>
    <scope>NUCLEOTIDE SEQUENCE [LARGE SCALE GENOMIC DNA]</scope>
</reference>
<feature type="compositionally biased region" description="Low complexity" evidence="1">
    <location>
        <begin position="170"/>
        <end position="185"/>
    </location>
</feature>
<comment type="caution">
    <text evidence="2">The sequence shown here is derived from an EMBL/GenBank/DDBJ whole genome shotgun (WGS) entry which is preliminary data.</text>
</comment>
<evidence type="ECO:0000256" key="1">
    <source>
        <dbReference type="SAM" id="MobiDB-lite"/>
    </source>
</evidence>
<gene>
    <name evidence="2" type="ORF">PCOR1329_LOCUS50937</name>
</gene>
<feature type="region of interest" description="Disordered" evidence="1">
    <location>
        <begin position="1"/>
        <end position="64"/>
    </location>
</feature>
<feature type="compositionally biased region" description="Basic and acidic residues" evidence="1">
    <location>
        <begin position="52"/>
        <end position="61"/>
    </location>
</feature>